<organism evidence="2 3">
    <name type="scientific">Ancylostoma caninum</name>
    <name type="common">Dog hookworm</name>
    <dbReference type="NCBI Taxonomy" id="29170"/>
    <lineage>
        <taxon>Eukaryota</taxon>
        <taxon>Metazoa</taxon>
        <taxon>Ecdysozoa</taxon>
        <taxon>Nematoda</taxon>
        <taxon>Chromadorea</taxon>
        <taxon>Rhabditida</taxon>
        <taxon>Rhabditina</taxon>
        <taxon>Rhabditomorpha</taxon>
        <taxon>Strongyloidea</taxon>
        <taxon>Ancylostomatidae</taxon>
        <taxon>Ancylostomatinae</taxon>
        <taxon>Ancylostoma</taxon>
    </lineage>
</organism>
<accession>A0A368FX71</accession>
<evidence type="ECO:0000256" key="1">
    <source>
        <dbReference type="ARBA" id="ARBA00004123"/>
    </source>
</evidence>
<dbReference type="OrthoDB" id="5843405at2759"/>
<dbReference type="PANTHER" id="PTHR46068:SF1">
    <property type="entry name" value="TRANSPOSASE IS30-LIKE HTH DOMAIN-CONTAINING PROTEIN"/>
    <property type="match status" value="1"/>
</dbReference>
<reference evidence="2 3" key="1">
    <citation type="submission" date="2014-10" db="EMBL/GenBank/DDBJ databases">
        <title>Draft genome of the hookworm Ancylostoma caninum.</title>
        <authorList>
            <person name="Mitreva M."/>
        </authorList>
    </citation>
    <scope>NUCLEOTIDE SEQUENCE [LARGE SCALE GENOMIC DNA]</scope>
    <source>
        <strain evidence="2 3">Baltimore</strain>
    </source>
</reference>
<comment type="subcellular location">
    <subcellularLocation>
        <location evidence="1">Nucleus</location>
    </subcellularLocation>
</comment>
<dbReference type="PANTHER" id="PTHR46068">
    <property type="entry name" value="PROTEIN CBG27172"/>
    <property type="match status" value="1"/>
</dbReference>
<dbReference type="EMBL" id="JOJR01000527">
    <property type="protein sequence ID" value="RCN36793.1"/>
    <property type="molecule type" value="Genomic_DNA"/>
</dbReference>
<dbReference type="AlphaFoldDB" id="A0A368FX71"/>
<keyword evidence="3" id="KW-1185">Reference proteome</keyword>
<dbReference type="SUPFAM" id="SSF46689">
    <property type="entry name" value="Homeodomain-like"/>
    <property type="match status" value="1"/>
</dbReference>
<gene>
    <name evidence="2" type="ORF">ANCCAN_17325</name>
</gene>
<comment type="caution">
    <text evidence="2">The sequence shown here is derived from an EMBL/GenBank/DDBJ whole genome shotgun (WGS) entry which is preliminary data.</text>
</comment>
<evidence type="ECO:0000313" key="2">
    <source>
        <dbReference type="EMBL" id="RCN36793.1"/>
    </source>
</evidence>
<dbReference type="InterPro" id="IPR009057">
    <property type="entry name" value="Homeodomain-like_sf"/>
</dbReference>
<dbReference type="Gene3D" id="1.10.10.10">
    <property type="entry name" value="Winged helix-like DNA-binding domain superfamily/Winged helix DNA-binding domain"/>
    <property type="match status" value="1"/>
</dbReference>
<name>A0A368FX71_ANCCA</name>
<feature type="non-terminal residue" evidence="2">
    <location>
        <position position="1"/>
    </location>
</feature>
<dbReference type="InterPro" id="IPR036388">
    <property type="entry name" value="WH-like_DNA-bd_sf"/>
</dbReference>
<evidence type="ECO:0008006" key="4">
    <source>
        <dbReference type="Google" id="ProtNLM"/>
    </source>
</evidence>
<proteinExistence type="predicted"/>
<sequence>STRCGLCSRTGVPDPFASHINNFRASDDYARILQTNSPSTPRFPKYILRMTSKEKCGAVIALHREGVPNSEIAKRLRTPRSTAYDAIKRFRQLGDCKDRPKTGLPVSAARLWARQAIENRISRNSQRSVRKVASDLGLSEKTVRRVVKEDLNLRPFKIQKVHFLDESMKLKQLQKVRKMRHLAAAGRHRRVFFTDEKVF</sequence>
<dbReference type="STRING" id="29170.A0A368FX71"/>
<protein>
    <recommendedName>
        <fullName evidence="4">Transposase IS30-like HTH domain-containing protein</fullName>
    </recommendedName>
</protein>
<evidence type="ECO:0000313" key="3">
    <source>
        <dbReference type="Proteomes" id="UP000252519"/>
    </source>
</evidence>
<dbReference type="Proteomes" id="UP000252519">
    <property type="component" value="Unassembled WGS sequence"/>
</dbReference>
<dbReference type="Pfam" id="PF13384">
    <property type="entry name" value="HTH_23"/>
    <property type="match status" value="1"/>
</dbReference>
<dbReference type="GO" id="GO:0005634">
    <property type="term" value="C:nucleus"/>
    <property type="evidence" value="ECO:0007669"/>
    <property type="project" value="UniProtKB-SubCell"/>
</dbReference>